<protein>
    <submittedName>
        <fullName evidence="1">Uncharacterized protein</fullName>
    </submittedName>
</protein>
<reference evidence="1 2" key="1">
    <citation type="submission" date="2020-08" db="EMBL/GenBank/DDBJ databases">
        <title>Genomic Encyclopedia of Type Strains, Phase IV (KMG-IV): sequencing the most valuable type-strain genomes for metagenomic binning, comparative biology and taxonomic classification.</title>
        <authorList>
            <person name="Goeker M."/>
        </authorList>
    </citation>
    <scope>NUCLEOTIDE SEQUENCE [LARGE SCALE GENOMIC DNA]</scope>
    <source>
        <strain evidence="1 2">DSM 5391</strain>
    </source>
</reference>
<organism evidence="1 2">
    <name type="scientific">Bacillus benzoevorans</name>
    <dbReference type="NCBI Taxonomy" id="1456"/>
    <lineage>
        <taxon>Bacteria</taxon>
        <taxon>Bacillati</taxon>
        <taxon>Bacillota</taxon>
        <taxon>Bacilli</taxon>
        <taxon>Bacillales</taxon>
        <taxon>Bacillaceae</taxon>
        <taxon>Bacillus</taxon>
    </lineage>
</organism>
<dbReference type="EMBL" id="JACHGK010000017">
    <property type="protein sequence ID" value="MBB6447123.1"/>
    <property type="molecule type" value="Genomic_DNA"/>
</dbReference>
<dbReference type="AlphaFoldDB" id="A0A7X0HUL4"/>
<proteinExistence type="predicted"/>
<sequence length="92" mass="10690">MVKRVLEGQKNLEYCVKQKLRELAENKNLTDYKSMGLIELESLLAKNFRGFSLRKNFLNKSMTISWFEEGKQSGIRYSSDSASGEIYEEDIN</sequence>
<evidence type="ECO:0000313" key="1">
    <source>
        <dbReference type="EMBL" id="MBB6447123.1"/>
    </source>
</evidence>
<gene>
    <name evidence="1" type="ORF">HNR53_003802</name>
</gene>
<dbReference type="RefSeq" id="WP_184528785.1">
    <property type="nucleotide sequence ID" value="NZ_JACHGK010000017.1"/>
</dbReference>
<dbReference type="Proteomes" id="UP000531594">
    <property type="component" value="Unassembled WGS sequence"/>
</dbReference>
<comment type="caution">
    <text evidence="1">The sequence shown here is derived from an EMBL/GenBank/DDBJ whole genome shotgun (WGS) entry which is preliminary data.</text>
</comment>
<evidence type="ECO:0000313" key="2">
    <source>
        <dbReference type="Proteomes" id="UP000531594"/>
    </source>
</evidence>
<keyword evidence="2" id="KW-1185">Reference proteome</keyword>
<accession>A0A7X0HUL4</accession>
<name>A0A7X0HUL4_9BACI</name>